<feature type="compositionally biased region" description="Basic and acidic residues" evidence="7">
    <location>
        <begin position="14"/>
        <end position="25"/>
    </location>
</feature>
<evidence type="ECO:0000313" key="10">
    <source>
        <dbReference type="Proteomes" id="UP000283509"/>
    </source>
</evidence>
<feature type="domain" description="Transcriptional coactivator p15 (PC4) C-terminal" evidence="8">
    <location>
        <begin position="60"/>
        <end position="110"/>
    </location>
</feature>
<dbReference type="GO" id="GO:0060261">
    <property type="term" value="P:positive regulation of transcription initiation by RNA polymerase II"/>
    <property type="evidence" value="ECO:0007669"/>
    <property type="project" value="InterPro"/>
</dbReference>
<dbReference type="Proteomes" id="UP000283509">
    <property type="component" value="Unassembled WGS sequence"/>
</dbReference>
<proteinExistence type="inferred from homology"/>
<dbReference type="SUPFAM" id="SSF54447">
    <property type="entry name" value="ssDNA-binding transcriptional regulator domain"/>
    <property type="match status" value="1"/>
</dbReference>
<dbReference type="STRING" id="6689.A0A423SEX8"/>
<dbReference type="GO" id="GO:0003677">
    <property type="term" value="F:DNA binding"/>
    <property type="evidence" value="ECO:0007669"/>
    <property type="project" value="UniProtKB-KW"/>
</dbReference>
<dbReference type="InterPro" id="IPR009044">
    <property type="entry name" value="ssDNA-bd_transcriptional_reg"/>
</dbReference>
<feature type="region of interest" description="Disordered" evidence="7">
    <location>
        <begin position="1"/>
        <end position="62"/>
    </location>
</feature>
<evidence type="ECO:0000256" key="2">
    <source>
        <dbReference type="ARBA" id="ARBA00009001"/>
    </source>
</evidence>
<dbReference type="InterPro" id="IPR003173">
    <property type="entry name" value="PC4_C"/>
</dbReference>
<evidence type="ECO:0000313" key="9">
    <source>
        <dbReference type="EMBL" id="ROT62777.1"/>
    </source>
</evidence>
<keyword evidence="4" id="KW-0238">DNA-binding</keyword>
<comment type="similarity">
    <text evidence="2">Belongs to the transcriptional coactivator PC4 family.</text>
</comment>
<name>A0A423SEX8_PENVA</name>
<dbReference type="OrthoDB" id="2505440at2759"/>
<keyword evidence="5" id="KW-0804">Transcription</keyword>
<reference evidence="9 10" key="2">
    <citation type="submission" date="2019-01" db="EMBL/GenBank/DDBJ databases">
        <title>The decoding of complex shrimp genome reveals the adaptation for benthos swimmer, frequently molting mechanism and breeding impact on genome.</title>
        <authorList>
            <person name="Sun Y."/>
            <person name="Gao Y."/>
            <person name="Yu Y."/>
        </authorList>
    </citation>
    <scope>NUCLEOTIDE SEQUENCE [LARGE SCALE GENOMIC DNA]</scope>
    <source>
        <tissue evidence="9">Muscle</tissue>
    </source>
</reference>
<organism evidence="9 10">
    <name type="scientific">Penaeus vannamei</name>
    <name type="common">Whiteleg shrimp</name>
    <name type="synonym">Litopenaeus vannamei</name>
    <dbReference type="NCBI Taxonomy" id="6689"/>
    <lineage>
        <taxon>Eukaryota</taxon>
        <taxon>Metazoa</taxon>
        <taxon>Ecdysozoa</taxon>
        <taxon>Arthropoda</taxon>
        <taxon>Crustacea</taxon>
        <taxon>Multicrustacea</taxon>
        <taxon>Malacostraca</taxon>
        <taxon>Eumalacostraca</taxon>
        <taxon>Eucarida</taxon>
        <taxon>Decapoda</taxon>
        <taxon>Dendrobranchiata</taxon>
        <taxon>Penaeoidea</taxon>
        <taxon>Penaeidae</taxon>
        <taxon>Penaeus</taxon>
    </lineage>
</organism>
<dbReference type="Pfam" id="PF02229">
    <property type="entry name" value="PC4"/>
    <property type="match status" value="1"/>
</dbReference>
<dbReference type="PANTHER" id="PTHR13215">
    <property type="entry name" value="RNA POLYMERASE II TRANSCRIPTIONAL COACTIVATOR"/>
    <property type="match status" value="1"/>
</dbReference>
<reference evidence="9 10" key="1">
    <citation type="submission" date="2018-04" db="EMBL/GenBank/DDBJ databases">
        <authorList>
            <person name="Zhang X."/>
            <person name="Yuan J."/>
            <person name="Li F."/>
            <person name="Xiang J."/>
        </authorList>
    </citation>
    <scope>NUCLEOTIDE SEQUENCE [LARGE SCALE GENOMIC DNA]</scope>
    <source>
        <tissue evidence="9">Muscle</tissue>
    </source>
</reference>
<evidence type="ECO:0000256" key="6">
    <source>
        <dbReference type="ARBA" id="ARBA00023242"/>
    </source>
</evidence>
<sequence length="118" mass="13411">MPKDKDLKHKSKKLKSEESSKRKADSDDDDTSDTSVEDEPVQKSSSGDHKTNDQGEPFMSIDKNRRVTIREFKGKTYIDIREFYEKDGKLLPGKKGISLSVSQYNNLKSAMPSIDKLL</sequence>
<keyword evidence="6" id="KW-0539">Nucleus</keyword>
<dbReference type="GO" id="GO:0003713">
    <property type="term" value="F:transcription coactivator activity"/>
    <property type="evidence" value="ECO:0007669"/>
    <property type="project" value="InterPro"/>
</dbReference>
<evidence type="ECO:0000256" key="1">
    <source>
        <dbReference type="ARBA" id="ARBA00004123"/>
    </source>
</evidence>
<protein>
    <recommendedName>
        <fullName evidence="8">Transcriptional coactivator p15 (PC4) C-terminal domain-containing protein</fullName>
    </recommendedName>
</protein>
<dbReference type="EMBL" id="QCYY01003553">
    <property type="protein sequence ID" value="ROT62777.1"/>
    <property type="molecule type" value="Genomic_DNA"/>
</dbReference>
<evidence type="ECO:0000256" key="7">
    <source>
        <dbReference type="SAM" id="MobiDB-lite"/>
    </source>
</evidence>
<evidence type="ECO:0000256" key="5">
    <source>
        <dbReference type="ARBA" id="ARBA00023163"/>
    </source>
</evidence>
<evidence type="ECO:0000256" key="4">
    <source>
        <dbReference type="ARBA" id="ARBA00023125"/>
    </source>
</evidence>
<accession>A0A423SEX8</accession>
<comment type="caution">
    <text evidence="9">The sequence shown here is derived from an EMBL/GenBank/DDBJ whole genome shotgun (WGS) entry which is preliminary data.</text>
</comment>
<dbReference type="GO" id="GO:0005634">
    <property type="term" value="C:nucleus"/>
    <property type="evidence" value="ECO:0007669"/>
    <property type="project" value="UniProtKB-SubCell"/>
</dbReference>
<dbReference type="AlphaFoldDB" id="A0A423SEX8"/>
<comment type="subcellular location">
    <subcellularLocation>
        <location evidence="1">Nucleus</location>
    </subcellularLocation>
</comment>
<keyword evidence="3" id="KW-0805">Transcription regulation</keyword>
<feature type="compositionally biased region" description="Acidic residues" evidence="7">
    <location>
        <begin position="26"/>
        <end position="39"/>
    </location>
</feature>
<dbReference type="Gene3D" id="2.30.31.10">
    <property type="entry name" value="Transcriptional Coactivator Pc4, Chain A"/>
    <property type="match status" value="1"/>
</dbReference>
<evidence type="ECO:0000259" key="8">
    <source>
        <dbReference type="Pfam" id="PF02229"/>
    </source>
</evidence>
<gene>
    <name evidence="9" type="ORF">C7M84_019360</name>
</gene>
<dbReference type="InterPro" id="IPR045125">
    <property type="entry name" value="Sub1/Tcp4-like"/>
</dbReference>
<evidence type="ECO:0000256" key="3">
    <source>
        <dbReference type="ARBA" id="ARBA00023015"/>
    </source>
</evidence>
<keyword evidence="10" id="KW-1185">Reference proteome</keyword>